<dbReference type="AlphaFoldDB" id="A0AAV7GVV8"/>
<dbReference type="EMBL" id="JAGFBR010000011">
    <property type="protein sequence ID" value="KAH0459365.1"/>
    <property type="molecule type" value="Genomic_DNA"/>
</dbReference>
<comment type="caution">
    <text evidence="1">The sequence shown here is derived from an EMBL/GenBank/DDBJ whole genome shotgun (WGS) entry which is preliminary data.</text>
</comment>
<organism evidence="1 2">
    <name type="scientific">Dendrobium chrysotoxum</name>
    <name type="common">Orchid</name>
    <dbReference type="NCBI Taxonomy" id="161865"/>
    <lineage>
        <taxon>Eukaryota</taxon>
        <taxon>Viridiplantae</taxon>
        <taxon>Streptophyta</taxon>
        <taxon>Embryophyta</taxon>
        <taxon>Tracheophyta</taxon>
        <taxon>Spermatophyta</taxon>
        <taxon>Magnoliopsida</taxon>
        <taxon>Liliopsida</taxon>
        <taxon>Asparagales</taxon>
        <taxon>Orchidaceae</taxon>
        <taxon>Epidendroideae</taxon>
        <taxon>Malaxideae</taxon>
        <taxon>Dendrobiinae</taxon>
        <taxon>Dendrobium</taxon>
    </lineage>
</organism>
<protein>
    <submittedName>
        <fullName evidence="1">Uncharacterized protein</fullName>
    </submittedName>
</protein>
<accession>A0AAV7GVV8</accession>
<dbReference type="Proteomes" id="UP000775213">
    <property type="component" value="Unassembled WGS sequence"/>
</dbReference>
<evidence type="ECO:0000313" key="1">
    <source>
        <dbReference type="EMBL" id="KAH0459365.1"/>
    </source>
</evidence>
<gene>
    <name evidence="1" type="ORF">IEQ34_012179</name>
</gene>
<name>A0AAV7GVV8_DENCH</name>
<proteinExistence type="predicted"/>
<keyword evidence="2" id="KW-1185">Reference proteome</keyword>
<sequence>MLYLSDRRSRRELAVKTAILLWVELRFGLGEGRGEIEASYAREGWVSGFGAVRRLRHCSKARYRLDLRQRICEGDDDDALEFSYRLHKAAMKNLYMSYGNDVVCLDGLELRRDRMAAII</sequence>
<reference evidence="1 2" key="1">
    <citation type="journal article" date="2021" name="Hortic Res">
        <title>Chromosome-scale assembly of the Dendrobium chrysotoxum genome enhances the understanding of orchid evolution.</title>
        <authorList>
            <person name="Zhang Y."/>
            <person name="Zhang G.Q."/>
            <person name="Zhang D."/>
            <person name="Liu X.D."/>
            <person name="Xu X.Y."/>
            <person name="Sun W.H."/>
            <person name="Yu X."/>
            <person name="Zhu X."/>
            <person name="Wang Z.W."/>
            <person name="Zhao X."/>
            <person name="Zhong W.Y."/>
            <person name="Chen H."/>
            <person name="Yin W.L."/>
            <person name="Huang T."/>
            <person name="Niu S.C."/>
            <person name="Liu Z.J."/>
        </authorList>
    </citation>
    <scope>NUCLEOTIDE SEQUENCE [LARGE SCALE GENOMIC DNA]</scope>
    <source>
        <strain evidence="1">Lindl</strain>
    </source>
</reference>
<evidence type="ECO:0000313" key="2">
    <source>
        <dbReference type="Proteomes" id="UP000775213"/>
    </source>
</evidence>